<comment type="similarity">
    <text evidence="4">Belongs to the transketolase family. DXPS subfamily.</text>
</comment>
<dbReference type="RefSeq" id="XP_012768707.1">
    <property type="nucleotide sequence ID" value="XM_012913253.1"/>
</dbReference>
<dbReference type="GO" id="GO:0016114">
    <property type="term" value="P:terpenoid biosynthetic process"/>
    <property type="evidence" value="ECO:0007669"/>
    <property type="project" value="InterPro"/>
</dbReference>
<dbReference type="KEGG" id="bbig:BBBOND_0304250"/>
<dbReference type="STRING" id="5866.A0A061D731"/>
<dbReference type="Pfam" id="PF13292">
    <property type="entry name" value="DXP_synthase_N"/>
    <property type="match status" value="1"/>
</dbReference>
<keyword evidence="13" id="KW-0732">Signal</keyword>
<evidence type="ECO:0000256" key="8">
    <source>
        <dbReference type="ARBA" id="ARBA00022723"/>
    </source>
</evidence>
<dbReference type="GO" id="GO:0046872">
    <property type="term" value="F:metal ion binding"/>
    <property type="evidence" value="ECO:0007669"/>
    <property type="project" value="UniProtKB-KW"/>
</dbReference>
<evidence type="ECO:0000256" key="4">
    <source>
        <dbReference type="ARBA" id="ARBA00011081"/>
    </source>
</evidence>
<evidence type="ECO:0000256" key="6">
    <source>
        <dbReference type="ARBA" id="ARBA00013150"/>
    </source>
</evidence>
<dbReference type="InterPro" id="IPR033248">
    <property type="entry name" value="Transketolase_C"/>
</dbReference>
<evidence type="ECO:0000256" key="3">
    <source>
        <dbReference type="ARBA" id="ARBA00004980"/>
    </source>
</evidence>
<keyword evidence="8" id="KW-0479">Metal-binding</keyword>
<evidence type="ECO:0000256" key="2">
    <source>
        <dbReference type="ARBA" id="ARBA00001964"/>
    </source>
</evidence>
<keyword evidence="9" id="KW-0460">Magnesium</keyword>
<evidence type="ECO:0000313" key="16">
    <source>
        <dbReference type="Proteomes" id="UP000033188"/>
    </source>
</evidence>
<dbReference type="HAMAP" id="MF_00315">
    <property type="entry name" value="DXP_synth"/>
    <property type="match status" value="1"/>
</dbReference>
<accession>A0A061D731</accession>
<evidence type="ECO:0000256" key="1">
    <source>
        <dbReference type="ARBA" id="ARBA00001946"/>
    </source>
</evidence>
<gene>
    <name evidence="15" type="ORF">BBBOND_0304250</name>
</gene>
<keyword evidence="10" id="KW-0784">Thiamine biosynthesis</keyword>
<dbReference type="UniPathway" id="UPA00064">
    <property type="reaction ID" value="UER00091"/>
</dbReference>
<comment type="pathway">
    <text evidence="3">Metabolic intermediate biosynthesis; 1-deoxy-D-xylulose 5-phosphate biosynthesis; 1-deoxy-D-xylulose 5-phosphate from D-glyceraldehyde 3-phosphate and pyruvate: step 1/1.</text>
</comment>
<evidence type="ECO:0000259" key="14">
    <source>
        <dbReference type="SMART" id="SM00861"/>
    </source>
</evidence>
<dbReference type="Pfam" id="PF02780">
    <property type="entry name" value="Transketolase_C"/>
    <property type="match status" value="1"/>
</dbReference>
<dbReference type="SUPFAM" id="SSF52518">
    <property type="entry name" value="Thiamin diphosphate-binding fold (THDP-binding)"/>
    <property type="match status" value="2"/>
</dbReference>
<reference evidence="16" key="1">
    <citation type="journal article" date="2014" name="Nucleic Acids Res.">
        <title>The evolutionary dynamics of variant antigen genes in Babesia reveal a history of genomic innovation underlying host-parasite interaction.</title>
        <authorList>
            <person name="Jackson A.P."/>
            <person name="Otto T.D."/>
            <person name="Darby A."/>
            <person name="Ramaprasad A."/>
            <person name="Xia D."/>
            <person name="Echaide I.E."/>
            <person name="Farber M."/>
            <person name="Gahlot S."/>
            <person name="Gamble J."/>
            <person name="Gupta D."/>
            <person name="Gupta Y."/>
            <person name="Jackson L."/>
            <person name="Malandrin L."/>
            <person name="Malas T.B."/>
            <person name="Moussa E."/>
            <person name="Nair M."/>
            <person name="Reid A.J."/>
            <person name="Sanders M."/>
            <person name="Sharma J."/>
            <person name="Tracey A."/>
            <person name="Quail M.A."/>
            <person name="Weir W."/>
            <person name="Wastling J.M."/>
            <person name="Hall N."/>
            <person name="Willadsen P."/>
            <person name="Lingelbach K."/>
            <person name="Shiels B."/>
            <person name="Tait A."/>
            <person name="Berriman M."/>
            <person name="Allred D.R."/>
            <person name="Pain A."/>
        </authorList>
    </citation>
    <scope>NUCLEOTIDE SEQUENCE [LARGE SCALE GENOMIC DNA]</scope>
    <source>
        <strain evidence="16">Bond</strain>
    </source>
</reference>
<comment type="subunit">
    <text evidence="5">Homodimer.</text>
</comment>
<comment type="cofactor">
    <cofactor evidence="2">
        <name>thiamine diphosphate</name>
        <dbReference type="ChEBI" id="CHEBI:58937"/>
    </cofactor>
</comment>
<sequence length="703" mass="76464">MGGYLNVGKSVATLLVLAIVEQCVGISGCVRPDQSAFLVKPQFPRAEQCVSQSARCSRIADHVGGTEAADVGPLDKSRLIDQVNWPEDVKKVPAEQILQLCKELRECFIKNAEQVGGHYSGSLGVVELTVALHRVFDSPKDRIVWDIGHQAYIHKMLTGRRHSMHTIRQPGGLSGFLRRYESPHDLFGAGHSSTSIGALQGIYEGDVVTGQHKDRSYVCIIGDGSMTGGMAMEALNYSAAIRSPLIIIYNDNGQTSLPTGMPAKNGTGPILPYFMVDNTRKTPVSDTEVIKQFDDLSIDGSETPMFLDPIDGHNVEHLSNVLSYLKGQLSADSNWSLKRPIVLHIKTVKGMGSEKALKALDRMHAIKAMAKPNANAAASTPSKTFSEVFADTLIELADRDDSVVAITAAMPGATGVGKLGVKHPNKAFDVGIAEQHAVTFAAGMAVSGAKPFCCLYSTFMQRALDQIIHDVALQNLPVRFVVDRAGYVGEDGASHHGNYDINYLRLMHNMLIMAPSNGVELKMMVNIAYNTDDQPCAIRYPKAAVASQEELDKYFMYTPDEIGSPTSLIEGKKLFKSRCVRLGNMGVAVLAFGPIVLDVMKAVDKIKLDATVVDMRFLNPMDTATIEGILQTHHTVITAEDGVAGGFGSAVLEYLATRPERVDVKCLTYPKQYAHHGSVNDQKRFAEMDEDGIARQIREFISA</sequence>
<evidence type="ECO:0000256" key="13">
    <source>
        <dbReference type="SAM" id="SignalP"/>
    </source>
</evidence>
<keyword evidence="16" id="KW-1185">Reference proteome</keyword>
<evidence type="ECO:0000256" key="7">
    <source>
        <dbReference type="ARBA" id="ARBA00022679"/>
    </source>
</evidence>
<evidence type="ECO:0000256" key="10">
    <source>
        <dbReference type="ARBA" id="ARBA00022977"/>
    </source>
</evidence>
<dbReference type="NCBIfam" id="NF003933">
    <property type="entry name" value="PRK05444.2-2"/>
    <property type="match status" value="1"/>
</dbReference>
<evidence type="ECO:0000256" key="9">
    <source>
        <dbReference type="ARBA" id="ARBA00022842"/>
    </source>
</evidence>
<keyword evidence="11" id="KW-0786">Thiamine pyrophosphate</keyword>
<dbReference type="OrthoDB" id="10266385at2759"/>
<proteinExistence type="inferred from homology"/>
<dbReference type="VEuPathDB" id="PiroplasmaDB:BBBOND_0304250"/>
<dbReference type="Gene3D" id="3.40.50.970">
    <property type="match status" value="2"/>
</dbReference>
<dbReference type="PANTHER" id="PTHR43322">
    <property type="entry name" value="1-D-DEOXYXYLULOSE 5-PHOSPHATE SYNTHASE-RELATED"/>
    <property type="match status" value="1"/>
</dbReference>
<dbReference type="CDD" id="cd07033">
    <property type="entry name" value="TPP_PYR_DXS_TK_like"/>
    <property type="match status" value="1"/>
</dbReference>
<dbReference type="EMBL" id="LK391709">
    <property type="protein sequence ID" value="CDR96521.1"/>
    <property type="molecule type" value="Genomic_DNA"/>
</dbReference>
<dbReference type="GO" id="GO:0008661">
    <property type="term" value="F:1-deoxy-D-xylulose-5-phosphate synthase activity"/>
    <property type="evidence" value="ECO:0007669"/>
    <property type="project" value="UniProtKB-EC"/>
</dbReference>
<keyword evidence="12" id="KW-0414">Isoprene biosynthesis</keyword>
<dbReference type="SMART" id="SM00861">
    <property type="entry name" value="Transket_pyr"/>
    <property type="match status" value="1"/>
</dbReference>
<feature type="domain" description="Transketolase-like pyrimidine-binding" evidence="14">
    <location>
        <begin position="383"/>
        <end position="547"/>
    </location>
</feature>
<dbReference type="GeneID" id="24565062"/>
<dbReference type="PANTHER" id="PTHR43322:SF5">
    <property type="entry name" value="1-DEOXY-D-XYLULOSE-5-PHOSPHATE SYNTHASE, CHLOROPLASTIC"/>
    <property type="match status" value="1"/>
</dbReference>
<dbReference type="AlphaFoldDB" id="A0A061D731"/>
<dbReference type="OMA" id="QVGYHAQ"/>
<dbReference type="Gene3D" id="3.40.50.920">
    <property type="match status" value="1"/>
</dbReference>
<dbReference type="Pfam" id="PF02779">
    <property type="entry name" value="Transket_pyr"/>
    <property type="match status" value="1"/>
</dbReference>
<feature type="chain" id="PRO_5001596034" description="1-deoxy-D-xylulose-5-phosphate synthase" evidence="13">
    <location>
        <begin position="26"/>
        <end position="703"/>
    </location>
</feature>
<evidence type="ECO:0000313" key="15">
    <source>
        <dbReference type="EMBL" id="CDR96521.1"/>
    </source>
</evidence>
<dbReference type="GO" id="GO:0009228">
    <property type="term" value="P:thiamine biosynthetic process"/>
    <property type="evidence" value="ECO:0007669"/>
    <property type="project" value="UniProtKB-KW"/>
</dbReference>
<comment type="cofactor">
    <cofactor evidence="1">
        <name>Mg(2+)</name>
        <dbReference type="ChEBI" id="CHEBI:18420"/>
    </cofactor>
</comment>
<dbReference type="InterPro" id="IPR005475">
    <property type="entry name" value="Transketolase-like_Pyr-bd"/>
</dbReference>
<dbReference type="CDD" id="cd02007">
    <property type="entry name" value="TPP_DXS"/>
    <property type="match status" value="1"/>
</dbReference>
<name>A0A061D731_BABBI</name>
<evidence type="ECO:0000256" key="5">
    <source>
        <dbReference type="ARBA" id="ARBA00011738"/>
    </source>
</evidence>
<evidence type="ECO:0000256" key="11">
    <source>
        <dbReference type="ARBA" id="ARBA00023052"/>
    </source>
</evidence>
<evidence type="ECO:0000256" key="12">
    <source>
        <dbReference type="ARBA" id="ARBA00023229"/>
    </source>
</evidence>
<dbReference type="InterPro" id="IPR005477">
    <property type="entry name" value="Dxylulose-5-P_synthase"/>
</dbReference>
<dbReference type="EC" id="2.2.1.7" evidence="6"/>
<keyword evidence="7" id="KW-0808">Transferase</keyword>
<protein>
    <recommendedName>
        <fullName evidence="6">1-deoxy-D-xylulose-5-phosphate synthase</fullName>
        <ecNumber evidence="6">2.2.1.7</ecNumber>
    </recommendedName>
</protein>
<feature type="signal peptide" evidence="13">
    <location>
        <begin position="1"/>
        <end position="25"/>
    </location>
</feature>
<organism evidence="15 16">
    <name type="scientific">Babesia bigemina</name>
    <dbReference type="NCBI Taxonomy" id="5866"/>
    <lineage>
        <taxon>Eukaryota</taxon>
        <taxon>Sar</taxon>
        <taxon>Alveolata</taxon>
        <taxon>Apicomplexa</taxon>
        <taxon>Aconoidasida</taxon>
        <taxon>Piroplasmida</taxon>
        <taxon>Babesiidae</taxon>
        <taxon>Babesia</taxon>
    </lineage>
</organism>
<dbReference type="SUPFAM" id="SSF52922">
    <property type="entry name" value="TK C-terminal domain-like"/>
    <property type="match status" value="1"/>
</dbReference>
<dbReference type="InterPro" id="IPR029061">
    <property type="entry name" value="THDP-binding"/>
</dbReference>
<dbReference type="InterPro" id="IPR009014">
    <property type="entry name" value="Transketo_C/PFOR_II"/>
</dbReference>
<dbReference type="Proteomes" id="UP000033188">
    <property type="component" value="Chromosome 3"/>
</dbReference>